<dbReference type="PANTHER" id="PTHR46577:SF1">
    <property type="entry name" value="HTH-TYPE TRANSCRIPTIONAL REGULATORY PROTEIN GABR"/>
    <property type="match status" value="1"/>
</dbReference>
<evidence type="ECO:0000313" key="7">
    <source>
        <dbReference type="EMBL" id="PRY40596.1"/>
    </source>
</evidence>
<accession>A0A2T0T4J8</accession>
<dbReference type="SUPFAM" id="SSF53383">
    <property type="entry name" value="PLP-dependent transferases"/>
    <property type="match status" value="1"/>
</dbReference>
<dbReference type="OrthoDB" id="199743at2"/>
<evidence type="ECO:0000256" key="5">
    <source>
        <dbReference type="ARBA" id="ARBA00023163"/>
    </source>
</evidence>
<dbReference type="GO" id="GO:0003677">
    <property type="term" value="F:DNA binding"/>
    <property type="evidence" value="ECO:0007669"/>
    <property type="project" value="UniProtKB-KW"/>
</dbReference>
<dbReference type="Gene3D" id="3.40.640.10">
    <property type="entry name" value="Type I PLP-dependent aspartate aminotransferase-like (Major domain)"/>
    <property type="match status" value="1"/>
</dbReference>
<name>A0A2T0T4J8_9PSEU</name>
<proteinExistence type="inferred from homology"/>
<dbReference type="Pfam" id="PF00155">
    <property type="entry name" value="Aminotran_1_2"/>
    <property type="match status" value="1"/>
</dbReference>
<dbReference type="InterPro" id="IPR051446">
    <property type="entry name" value="HTH_trans_reg/aminotransferase"/>
</dbReference>
<reference evidence="7 8" key="1">
    <citation type="submission" date="2018-03" db="EMBL/GenBank/DDBJ databases">
        <title>Genomic Encyclopedia of Archaeal and Bacterial Type Strains, Phase II (KMG-II): from individual species to whole genera.</title>
        <authorList>
            <person name="Goeker M."/>
        </authorList>
    </citation>
    <scope>NUCLEOTIDE SEQUENCE [LARGE SCALE GENOMIC DNA]</scope>
    <source>
        <strain evidence="7 8">DSM 44720</strain>
    </source>
</reference>
<keyword evidence="8" id="KW-1185">Reference proteome</keyword>
<dbReference type="PANTHER" id="PTHR46577">
    <property type="entry name" value="HTH-TYPE TRANSCRIPTIONAL REGULATORY PROTEIN GABR"/>
    <property type="match status" value="1"/>
</dbReference>
<evidence type="ECO:0000313" key="8">
    <source>
        <dbReference type="Proteomes" id="UP000239494"/>
    </source>
</evidence>
<comment type="similarity">
    <text evidence="1">In the C-terminal section; belongs to the class-I pyridoxal-phosphate-dependent aminotransferase family.</text>
</comment>
<evidence type="ECO:0000256" key="2">
    <source>
        <dbReference type="ARBA" id="ARBA00022898"/>
    </source>
</evidence>
<dbReference type="InterPro" id="IPR000524">
    <property type="entry name" value="Tscrpt_reg_HTH_GntR"/>
</dbReference>
<dbReference type="InterPro" id="IPR015421">
    <property type="entry name" value="PyrdxlP-dep_Trfase_major"/>
</dbReference>
<evidence type="ECO:0000256" key="1">
    <source>
        <dbReference type="ARBA" id="ARBA00005384"/>
    </source>
</evidence>
<organism evidence="7 8">
    <name type="scientific">Umezawaea tangerina</name>
    <dbReference type="NCBI Taxonomy" id="84725"/>
    <lineage>
        <taxon>Bacteria</taxon>
        <taxon>Bacillati</taxon>
        <taxon>Actinomycetota</taxon>
        <taxon>Actinomycetes</taxon>
        <taxon>Pseudonocardiales</taxon>
        <taxon>Pseudonocardiaceae</taxon>
        <taxon>Umezawaea</taxon>
    </lineage>
</organism>
<dbReference type="CDD" id="cd07377">
    <property type="entry name" value="WHTH_GntR"/>
    <property type="match status" value="1"/>
</dbReference>
<evidence type="ECO:0000256" key="4">
    <source>
        <dbReference type="ARBA" id="ARBA00023125"/>
    </source>
</evidence>
<gene>
    <name evidence="7" type="ORF">CLV43_106337</name>
</gene>
<dbReference type="Pfam" id="PF00392">
    <property type="entry name" value="GntR"/>
    <property type="match status" value="1"/>
</dbReference>
<dbReference type="PROSITE" id="PS50949">
    <property type="entry name" value="HTH_GNTR"/>
    <property type="match status" value="1"/>
</dbReference>
<evidence type="ECO:0000256" key="3">
    <source>
        <dbReference type="ARBA" id="ARBA00023015"/>
    </source>
</evidence>
<keyword evidence="3" id="KW-0805">Transcription regulation</keyword>
<dbReference type="EMBL" id="PVTF01000006">
    <property type="protein sequence ID" value="PRY40596.1"/>
    <property type="molecule type" value="Genomic_DNA"/>
</dbReference>
<dbReference type="RefSeq" id="WP_106189126.1">
    <property type="nucleotide sequence ID" value="NZ_PVTF01000006.1"/>
</dbReference>
<dbReference type="Gene3D" id="1.10.10.10">
    <property type="entry name" value="Winged helix-like DNA-binding domain superfamily/Winged helix DNA-binding domain"/>
    <property type="match status" value="1"/>
</dbReference>
<comment type="caution">
    <text evidence="7">The sequence shown here is derived from an EMBL/GenBank/DDBJ whole genome shotgun (WGS) entry which is preliminary data.</text>
</comment>
<dbReference type="CDD" id="cd00609">
    <property type="entry name" value="AAT_like"/>
    <property type="match status" value="1"/>
</dbReference>
<sequence length="483" mass="51754">MTEPIPWPVDRLVAQLGRWSVSRGPLYLLLAERLRQLIDSGQLPPRAALPPDRVLAERLAVGRTTVVAAYDRLRQEHKLERHQGRGTWVAPAVLSGTRPGAVPLANPMFVNYLEPVEGVIALACTAPHGPPPELARAYRRAVDRLPGPDSGDIGYHPTGHPELRSALAGHYTRRGVPTTPEQILVTTGGQQALALLTRLFVGPGDTVLVQGPTYPGALELFRDAAAVLEPVPGDDVAAWTAAFATRPRLAYLNPTNHNPTGRTTSALTRRRLVEVAAAQGVPLIDDEVLAGLSFDGGQPPGLAAYGPAITVGSFTKVVWGGLRTGWVRATEGDIAQLARLKAIHDLGSAALEQLAAVELLPELDEVSRRRGAELRRRHDHLCAELAESLPQWDFRPADGGQCLWVRLPRGDASGFAQVALRYGVAVLPGTALDAAGGSTDRLRIPFTAPPEEIGEAVRRMARAWEAYQRVGGPAPASVHAIVV</sequence>
<dbReference type="InterPro" id="IPR015424">
    <property type="entry name" value="PyrdxlP-dep_Trfase"/>
</dbReference>
<dbReference type="GO" id="GO:0030170">
    <property type="term" value="F:pyridoxal phosphate binding"/>
    <property type="evidence" value="ECO:0007669"/>
    <property type="project" value="InterPro"/>
</dbReference>
<protein>
    <submittedName>
        <fullName evidence="7">DNA-binding transcriptional MocR family regulator</fullName>
    </submittedName>
</protein>
<dbReference type="SMART" id="SM00345">
    <property type="entry name" value="HTH_GNTR"/>
    <property type="match status" value="1"/>
</dbReference>
<dbReference type="InterPro" id="IPR004839">
    <property type="entry name" value="Aminotransferase_I/II_large"/>
</dbReference>
<dbReference type="GO" id="GO:0003700">
    <property type="term" value="F:DNA-binding transcription factor activity"/>
    <property type="evidence" value="ECO:0007669"/>
    <property type="project" value="InterPro"/>
</dbReference>
<dbReference type="Proteomes" id="UP000239494">
    <property type="component" value="Unassembled WGS sequence"/>
</dbReference>
<feature type="domain" description="HTH gntR-type" evidence="6">
    <location>
        <begin position="24"/>
        <end position="92"/>
    </location>
</feature>
<dbReference type="InterPro" id="IPR036388">
    <property type="entry name" value="WH-like_DNA-bd_sf"/>
</dbReference>
<keyword evidence="2" id="KW-0663">Pyridoxal phosphate</keyword>
<keyword evidence="4 7" id="KW-0238">DNA-binding</keyword>
<keyword evidence="5" id="KW-0804">Transcription</keyword>
<dbReference type="AlphaFoldDB" id="A0A2T0T4J8"/>
<evidence type="ECO:0000259" key="6">
    <source>
        <dbReference type="PROSITE" id="PS50949"/>
    </source>
</evidence>
<dbReference type="SUPFAM" id="SSF46785">
    <property type="entry name" value="Winged helix' DNA-binding domain"/>
    <property type="match status" value="1"/>
</dbReference>
<dbReference type="InterPro" id="IPR036390">
    <property type="entry name" value="WH_DNA-bd_sf"/>
</dbReference>